<dbReference type="AlphaFoldDB" id="A0A9P0NCW5"/>
<dbReference type="PANTHER" id="PTHR48079:SF6">
    <property type="entry name" value="NAD(P)-BINDING DOMAIN-CONTAINING PROTEIN-RELATED"/>
    <property type="match status" value="1"/>
</dbReference>
<dbReference type="SUPFAM" id="SSF51735">
    <property type="entry name" value="NAD(P)-binding Rossmann-fold domains"/>
    <property type="match status" value="1"/>
</dbReference>
<dbReference type="EMBL" id="OU899034">
    <property type="protein sequence ID" value="CAH1710618.1"/>
    <property type="molecule type" value="Genomic_DNA"/>
</dbReference>
<reference evidence="1" key="1">
    <citation type="submission" date="2022-02" db="EMBL/GenBank/DDBJ databases">
        <authorList>
            <person name="King R."/>
        </authorList>
    </citation>
    <scope>NUCLEOTIDE SEQUENCE</scope>
</reference>
<dbReference type="GO" id="GO:0005737">
    <property type="term" value="C:cytoplasm"/>
    <property type="evidence" value="ECO:0007669"/>
    <property type="project" value="TreeGrafter"/>
</dbReference>
<evidence type="ECO:0000313" key="1">
    <source>
        <dbReference type="EMBL" id="CAH1710618.1"/>
    </source>
</evidence>
<keyword evidence="2" id="KW-1185">Reference proteome</keyword>
<dbReference type="GO" id="GO:0004029">
    <property type="term" value="F:aldehyde dehydrogenase (NAD+) activity"/>
    <property type="evidence" value="ECO:0007669"/>
    <property type="project" value="TreeGrafter"/>
</dbReference>
<evidence type="ECO:0000313" key="2">
    <source>
        <dbReference type="Proteomes" id="UP001154329"/>
    </source>
</evidence>
<dbReference type="PANTHER" id="PTHR48079">
    <property type="entry name" value="PROTEIN YEEZ"/>
    <property type="match status" value="1"/>
</dbReference>
<organism evidence="1 2">
    <name type="scientific">Aphis gossypii</name>
    <name type="common">Cotton aphid</name>
    <dbReference type="NCBI Taxonomy" id="80765"/>
    <lineage>
        <taxon>Eukaryota</taxon>
        <taxon>Metazoa</taxon>
        <taxon>Ecdysozoa</taxon>
        <taxon>Arthropoda</taxon>
        <taxon>Hexapoda</taxon>
        <taxon>Insecta</taxon>
        <taxon>Pterygota</taxon>
        <taxon>Neoptera</taxon>
        <taxon>Paraneoptera</taxon>
        <taxon>Hemiptera</taxon>
        <taxon>Sternorrhyncha</taxon>
        <taxon>Aphidomorpha</taxon>
        <taxon>Aphidoidea</taxon>
        <taxon>Aphididae</taxon>
        <taxon>Aphidini</taxon>
        <taxon>Aphis</taxon>
        <taxon>Aphis</taxon>
    </lineage>
</organism>
<dbReference type="InterPro" id="IPR036291">
    <property type="entry name" value="NAD(P)-bd_dom_sf"/>
</dbReference>
<dbReference type="InterPro" id="IPR051783">
    <property type="entry name" value="NAD(P)-dependent_oxidoreduct"/>
</dbReference>
<accession>A0A9P0NCW5</accession>
<gene>
    <name evidence="1" type="ORF">APHIGO_LOCUS1271</name>
</gene>
<reference evidence="1" key="2">
    <citation type="submission" date="2022-10" db="EMBL/GenBank/DDBJ databases">
        <authorList>
            <consortium name="ENA_rothamsted_submissions"/>
            <consortium name="culmorum"/>
            <person name="King R."/>
        </authorList>
    </citation>
    <scope>NUCLEOTIDE SEQUENCE</scope>
</reference>
<dbReference type="Proteomes" id="UP001154329">
    <property type="component" value="Chromosome 1"/>
</dbReference>
<dbReference type="Gene3D" id="3.40.50.720">
    <property type="entry name" value="NAD(P)-binding Rossmann-like Domain"/>
    <property type="match status" value="1"/>
</dbReference>
<proteinExistence type="predicted"/>
<sequence>MYNYHVFNKTLEDVSFEKLGKSRTDDLETEVPYEIYIETIDDKSLNLKNEVISTVNSSDLLKLLKTCGIIVIDISRDTAELSKGKEIFRSLKREIVNFKDMGKTHGSKKKKKIVVISTVMTWAGVNKKRFVSENDANNRVPNPEYAEHYEFELEVLAVNETEGLKEHLKTIIIWSGLTYGFEQDLLQFLFDSACKTIDLFPIPNSQNHVPVIHVEDLARLVHKIISEDQTPEYHYIFAVESPIITLKQIIATLAKSCDITIPTAVSLNTFLNKYELKGIHKQIMSIDIKVNSSINRLWPNFEWYNNKSSILTSMKYLVETYKRAHNIKVHYFECIFGSID</sequence>
<protein>
    <submittedName>
        <fullName evidence="1">Uncharacterized protein</fullName>
    </submittedName>
</protein>
<name>A0A9P0NCW5_APHGO</name>